<dbReference type="PANTHER" id="PTHR24365:SF541">
    <property type="entry name" value="PROTEIN TOLL-RELATED"/>
    <property type="match status" value="1"/>
</dbReference>
<accession>A0A9W9ZJN8</accession>
<organism evidence="9 10">
    <name type="scientific">Desmophyllum pertusum</name>
    <dbReference type="NCBI Taxonomy" id="174260"/>
    <lineage>
        <taxon>Eukaryota</taxon>
        <taxon>Metazoa</taxon>
        <taxon>Cnidaria</taxon>
        <taxon>Anthozoa</taxon>
        <taxon>Hexacorallia</taxon>
        <taxon>Scleractinia</taxon>
        <taxon>Caryophylliina</taxon>
        <taxon>Caryophylliidae</taxon>
        <taxon>Desmophyllum</taxon>
    </lineage>
</organism>
<gene>
    <name evidence="9" type="primary">tlr21_1</name>
    <name evidence="9" type="ORF">OS493_031483</name>
</gene>
<evidence type="ECO:0000256" key="6">
    <source>
        <dbReference type="SAM" id="Phobius"/>
    </source>
</evidence>
<dbReference type="GO" id="GO:0007165">
    <property type="term" value="P:signal transduction"/>
    <property type="evidence" value="ECO:0007669"/>
    <property type="project" value="InterPro"/>
</dbReference>
<comment type="subcellular location">
    <subcellularLocation>
        <location evidence="1">Membrane</location>
    </subcellularLocation>
</comment>
<evidence type="ECO:0000256" key="3">
    <source>
        <dbReference type="ARBA" id="ARBA00022729"/>
    </source>
</evidence>
<dbReference type="AlphaFoldDB" id="A0A9W9ZJN8"/>
<keyword evidence="5 6" id="KW-0472">Membrane</keyword>
<keyword evidence="4 6" id="KW-1133">Transmembrane helix</keyword>
<dbReference type="GO" id="GO:0005886">
    <property type="term" value="C:plasma membrane"/>
    <property type="evidence" value="ECO:0007669"/>
    <property type="project" value="TreeGrafter"/>
</dbReference>
<protein>
    <submittedName>
        <fullName evidence="9">TIR domain</fullName>
    </submittedName>
</protein>
<feature type="domain" description="TIR" evidence="8">
    <location>
        <begin position="474"/>
        <end position="620"/>
    </location>
</feature>
<dbReference type="Gene3D" id="3.40.50.10140">
    <property type="entry name" value="Toll/interleukin-1 receptor homology (TIR) domain"/>
    <property type="match status" value="1"/>
</dbReference>
<evidence type="ECO:0000313" key="9">
    <source>
        <dbReference type="EMBL" id="KAJ7382981.1"/>
    </source>
</evidence>
<dbReference type="SUPFAM" id="SSF52200">
    <property type="entry name" value="Toll/Interleukin receptor TIR domain"/>
    <property type="match status" value="1"/>
</dbReference>
<name>A0A9W9ZJN8_9CNID</name>
<evidence type="ECO:0000256" key="2">
    <source>
        <dbReference type="ARBA" id="ARBA00022692"/>
    </source>
</evidence>
<keyword evidence="2 6" id="KW-0812">Transmembrane</keyword>
<dbReference type="InterPro" id="IPR035897">
    <property type="entry name" value="Toll_tir_struct_dom_sf"/>
</dbReference>
<dbReference type="OrthoDB" id="1081807at2759"/>
<evidence type="ECO:0000259" key="8">
    <source>
        <dbReference type="PROSITE" id="PS50104"/>
    </source>
</evidence>
<evidence type="ECO:0000256" key="7">
    <source>
        <dbReference type="SAM" id="SignalP"/>
    </source>
</evidence>
<keyword evidence="10" id="KW-1185">Reference proteome</keyword>
<sequence>MPTKRNRLSKIVLVPLFVFIIGALVEVVSPQSSPVELLCLRRCHLRAARSSNVKVSRFDCYRHCINRSKKVRDQQALTANVFKQQRFRKALKPIPDCLDSSPDQTVDWNPSEVNVSFGQYQNTSHWYANVSWTHLNDSYGNWIGILVRLVVLPSDFTRPMPVICSVHPKNRTFLNINISSYQYRYPDAIYLKVLALPYSREDVSDISIYEPLTSPPTHVQATVFPSSSSSAVNQTTALVNDSDCPDSSPDQTVNWRPSEVNVSFGQYQNTSHWYSNVSWTHLNDSYGNWTGILVRLVVPPSDFTRPIPVICSLHPKNRTFLNINISSYQYRYPGAIHLKVLAFPYSRKEDVSDTSIHKPIVPSSSTVNQTTAAITSTTPHTSDCSLEEYGDLEWYPSKVDGRFFKRSNEDWFANISWTPLTNISKQVGYGITNICLKVPKKQTSIIVDSSHGWKYPQSISVSCQLQLHHQLQEKSDVIITVFASVGGFFVLLLLAALLVFRRRRKSSSTNAVTTVPTLRLSTREVFADTVVKSVYSSSKIIAVVSKNFVESNHCEFELNQAVHRLMNHGDDCLIVIKYDDVDVNSLPMMAMLLNRSYIDFTKRTDRSTWESKLVDILKTVAVEEEESVHRDGNTNNNLSQGIQRIMMLMSWCSVPGNPCE</sequence>
<dbReference type="GO" id="GO:0038023">
    <property type="term" value="F:signaling receptor activity"/>
    <property type="evidence" value="ECO:0007669"/>
    <property type="project" value="TreeGrafter"/>
</dbReference>
<feature type="chain" id="PRO_5040964586" evidence="7">
    <location>
        <begin position="31"/>
        <end position="660"/>
    </location>
</feature>
<evidence type="ECO:0000256" key="4">
    <source>
        <dbReference type="ARBA" id="ARBA00022989"/>
    </source>
</evidence>
<dbReference type="PANTHER" id="PTHR24365">
    <property type="entry name" value="TOLL-LIKE RECEPTOR"/>
    <property type="match status" value="1"/>
</dbReference>
<dbReference type="EMBL" id="MU825909">
    <property type="protein sequence ID" value="KAJ7382981.1"/>
    <property type="molecule type" value="Genomic_DNA"/>
</dbReference>
<comment type="caution">
    <text evidence="9">The sequence shown here is derived from an EMBL/GenBank/DDBJ whole genome shotgun (WGS) entry which is preliminary data.</text>
</comment>
<feature type="signal peptide" evidence="7">
    <location>
        <begin position="1"/>
        <end position="30"/>
    </location>
</feature>
<evidence type="ECO:0000313" key="10">
    <source>
        <dbReference type="Proteomes" id="UP001163046"/>
    </source>
</evidence>
<dbReference type="Proteomes" id="UP001163046">
    <property type="component" value="Unassembled WGS sequence"/>
</dbReference>
<evidence type="ECO:0000256" key="1">
    <source>
        <dbReference type="ARBA" id="ARBA00004370"/>
    </source>
</evidence>
<dbReference type="PROSITE" id="PS50104">
    <property type="entry name" value="TIR"/>
    <property type="match status" value="1"/>
</dbReference>
<reference evidence="9" key="1">
    <citation type="submission" date="2023-01" db="EMBL/GenBank/DDBJ databases">
        <title>Genome assembly of the deep-sea coral Lophelia pertusa.</title>
        <authorList>
            <person name="Herrera S."/>
            <person name="Cordes E."/>
        </authorList>
    </citation>
    <scope>NUCLEOTIDE SEQUENCE</scope>
    <source>
        <strain evidence="9">USNM1676648</strain>
        <tissue evidence="9">Polyp</tissue>
    </source>
</reference>
<dbReference type="Pfam" id="PF13676">
    <property type="entry name" value="TIR_2"/>
    <property type="match status" value="1"/>
</dbReference>
<feature type="transmembrane region" description="Helical" evidence="6">
    <location>
        <begin position="477"/>
        <end position="500"/>
    </location>
</feature>
<proteinExistence type="predicted"/>
<evidence type="ECO:0000256" key="5">
    <source>
        <dbReference type="ARBA" id="ARBA00023136"/>
    </source>
</evidence>
<keyword evidence="3 7" id="KW-0732">Signal</keyword>
<dbReference type="InterPro" id="IPR000157">
    <property type="entry name" value="TIR_dom"/>
</dbReference>